<feature type="transmembrane region" description="Helical" evidence="7">
    <location>
        <begin position="271"/>
        <end position="295"/>
    </location>
</feature>
<evidence type="ECO:0000256" key="6">
    <source>
        <dbReference type="SAM" id="MobiDB-lite"/>
    </source>
</evidence>
<feature type="transmembrane region" description="Helical" evidence="7">
    <location>
        <begin position="38"/>
        <end position="55"/>
    </location>
</feature>
<evidence type="ECO:0000313" key="8">
    <source>
        <dbReference type="EMBL" id="OAA60374.1"/>
    </source>
</evidence>
<dbReference type="PANTHER" id="PTHR45649">
    <property type="entry name" value="AMINO-ACID PERMEASE BAT1"/>
    <property type="match status" value="1"/>
</dbReference>
<feature type="transmembrane region" description="Helical" evidence="7">
    <location>
        <begin position="433"/>
        <end position="454"/>
    </location>
</feature>
<dbReference type="AlphaFoldDB" id="A0A167TA05"/>
<keyword evidence="3 7" id="KW-0812">Transmembrane</keyword>
<accession>A0A167TA05</accession>
<feature type="transmembrane region" description="Helical" evidence="7">
    <location>
        <begin position="366"/>
        <end position="387"/>
    </location>
</feature>
<reference evidence="8 9" key="1">
    <citation type="journal article" date="2016" name="Genome Biol. Evol.">
        <title>Divergent and convergent evolution of fungal pathogenicity.</title>
        <authorList>
            <person name="Shang Y."/>
            <person name="Xiao G."/>
            <person name="Zheng P."/>
            <person name="Cen K."/>
            <person name="Zhan S."/>
            <person name="Wang C."/>
        </authorList>
    </citation>
    <scope>NUCLEOTIDE SEQUENCE [LARGE SCALE GENOMIC DNA]</scope>
    <source>
        <strain evidence="8 9">RCEF 264</strain>
    </source>
</reference>
<dbReference type="EMBL" id="AZHD01000009">
    <property type="protein sequence ID" value="OAA60374.1"/>
    <property type="molecule type" value="Genomic_DNA"/>
</dbReference>
<dbReference type="STRING" id="1081102.A0A167TA05"/>
<keyword evidence="4 7" id="KW-1133">Transmembrane helix</keyword>
<comment type="caution">
    <text evidence="8">The sequence shown here is derived from an EMBL/GenBank/DDBJ whole genome shotgun (WGS) entry which is preliminary data.</text>
</comment>
<dbReference type="PANTHER" id="PTHR45649:SF11">
    <property type="entry name" value="TRANSPORTER, PUTATIVE (EUROFUNG)-RELATED"/>
    <property type="match status" value="1"/>
</dbReference>
<feature type="transmembrane region" description="Helical" evidence="7">
    <location>
        <begin position="133"/>
        <end position="152"/>
    </location>
</feature>
<feature type="transmembrane region" description="Helical" evidence="7">
    <location>
        <begin position="89"/>
        <end position="113"/>
    </location>
</feature>
<dbReference type="Gene3D" id="1.20.1740.10">
    <property type="entry name" value="Amino acid/polyamine transporter I"/>
    <property type="match status" value="1"/>
</dbReference>
<evidence type="ECO:0000256" key="5">
    <source>
        <dbReference type="ARBA" id="ARBA00023136"/>
    </source>
</evidence>
<evidence type="ECO:0000256" key="2">
    <source>
        <dbReference type="ARBA" id="ARBA00022448"/>
    </source>
</evidence>
<gene>
    <name evidence="8" type="ORF">SPI_05498</name>
</gene>
<feature type="transmembrane region" description="Helical" evidence="7">
    <location>
        <begin position="61"/>
        <end position="82"/>
    </location>
</feature>
<sequence length="525" mass="57212">MEAQNIPADKHVDDAAKYDEDAVQLRAMGHKEEMPRQFSHLAALSFAFGITNSWVGQSATFAYPLLCGGGPGVFFSTIAAGIAPRTRVWVAFVTGWVSVLSWCLLTAASAIYAAQMIIALASLYHPDYSSTSWQIYLTYIAVMLFVTAIVCFLPRQIPLIEKVLFFASLGAFVVFFISVLAMSDVKSSGAKVFTKWRNQSGWPDGFAFLLATGTAMYDYIGTDAVIHLAEVSQVLALHPSAYISVAIFGLTGNKEIPRPSKNVPQVMNMTMAMGIFTALLWTIAFMFSVTDYDAIGSSAQPLMEILDQALGKPKVVTFYTCWFLFVYVGCALSNVATAGRLAWAFARDNGMPASSWMAQIHPTLQMPVNATAACAVFVTAYGAIYCGSTEAFNSFLNSSILFINLSYAIPQGIAAWRGRDKVLPERYMNLGRLGVFCNVFSVIWVSFFIVLFCFPTTKQTTAQSMNYVSVVTAGCGLIIAGVWFSGKNKGFTGPHIVEEIIYDDSVTNPESAPADEQESDPSKKS</sequence>
<keyword evidence="5 7" id="KW-0472">Membrane</keyword>
<dbReference type="GO" id="GO:0016020">
    <property type="term" value="C:membrane"/>
    <property type="evidence" value="ECO:0007669"/>
    <property type="project" value="UniProtKB-SubCell"/>
</dbReference>
<feature type="transmembrane region" description="Helical" evidence="7">
    <location>
        <begin position="232"/>
        <end position="251"/>
    </location>
</feature>
<name>A0A167TA05_9HYPO</name>
<dbReference type="Proteomes" id="UP000076874">
    <property type="component" value="Unassembled WGS sequence"/>
</dbReference>
<evidence type="ECO:0000256" key="4">
    <source>
        <dbReference type="ARBA" id="ARBA00022989"/>
    </source>
</evidence>
<comment type="subcellular location">
    <subcellularLocation>
        <location evidence="1">Membrane</location>
        <topology evidence="1">Multi-pass membrane protein</topology>
    </subcellularLocation>
</comment>
<feature type="transmembrane region" description="Helical" evidence="7">
    <location>
        <begin position="316"/>
        <end position="346"/>
    </location>
</feature>
<dbReference type="OrthoDB" id="3900342at2759"/>
<dbReference type="InterPro" id="IPR002293">
    <property type="entry name" value="AA/rel_permease1"/>
</dbReference>
<proteinExistence type="predicted"/>
<keyword evidence="2" id="KW-0813">Transport</keyword>
<evidence type="ECO:0000256" key="3">
    <source>
        <dbReference type="ARBA" id="ARBA00022692"/>
    </source>
</evidence>
<evidence type="ECO:0000313" key="9">
    <source>
        <dbReference type="Proteomes" id="UP000076874"/>
    </source>
</evidence>
<protein>
    <submittedName>
        <fullName evidence="8">Amino acid/polyamine transporter I</fullName>
    </submittedName>
</protein>
<dbReference type="GO" id="GO:0022857">
    <property type="term" value="F:transmembrane transporter activity"/>
    <property type="evidence" value="ECO:0007669"/>
    <property type="project" value="InterPro"/>
</dbReference>
<organism evidence="8 9">
    <name type="scientific">Niveomyces insectorum RCEF 264</name>
    <dbReference type="NCBI Taxonomy" id="1081102"/>
    <lineage>
        <taxon>Eukaryota</taxon>
        <taxon>Fungi</taxon>
        <taxon>Dikarya</taxon>
        <taxon>Ascomycota</taxon>
        <taxon>Pezizomycotina</taxon>
        <taxon>Sordariomycetes</taxon>
        <taxon>Hypocreomycetidae</taxon>
        <taxon>Hypocreales</taxon>
        <taxon>Cordycipitaceae</taxon>
        <taxon>Niveomyces</taxon>
    </lineage>
</organism>
<keyword evidence="9" id="KW-1185">Reference proteome</keyword>
<feature type="region of interest" description="Disordered" evidence="6">
    <location>
        <begin position="506"/>
        <end position="525"/>
    </location>
</feature>
<evidence type="ECO:0000256" key="7">
    <source>
        <dbReference type="SAM" id="Phobius"/>
    </source>
</evidence>
<feature type="transmembrane region" description="Helical" evidence="7">
    <location>
        <begin position="394"/>
        <end position="413"/>
    </location>
</feature>
<feature type="transmembrane region" description="Helical" evidence="7">
    <location>
        <begin position="466"/>
        <end position="484"/>
    </location>
</feature>
<feature type="transmembrane region" description="Helical" evidence="7">
    <location>
        <begin position="202"/>
        <end position="220"/>
    </location>
</feature>
<feature type="transmembrane region" description="Helical" evidence="7">
    <location>
        <begin position="164"/>
        <end position="182"/>
    </location>
</feature>
<evidence type="ECO:0000256" key="1">
    <source>
        <dbReference type="ARBA" id="ARBA00004141"/>
    </source>
</evidence>
<dbReference type="Pfam" id="PF13520">
    <property type="entry name" value="AA_permease_2"/>
    <property type="match status" value="1"/>
</dbReference>